<keyword evidence="12" id="KW-1185">Reference proteome</keyword>
<dbReference type="SMART" id="SM00066">
    <property type="entry name" value="GAL4"/>
    <property type="match status" value="1"/>
</dbReference>
<organism evidence="11 12">
    <name type="scientific">Neohortaea acidophila</name>
    <dbReference type="NCBI Taxonomy" id="245834"/>
    <lineage>
        <taxon>Eukaryota</taxon>
        <taxon>Fungi</taxon>
        <taxon>Dikarya</taxon>
        <taxon>Ascomycota</taxon>
        <taxon>Pezizomycotina</taxon>
        <taxon>Dothideomycetes</taxon>
        <taxon>Dothideomycetidae</taxon>
        <taxon>Mycosphaerellales</taxon>
        <taxon>Teratosphaeriaceae</taxon>
        <taxon>Neohortaea</taxon>
    </lineage>
</organism>
<evidence type="ECO:0000313" key="11">
    <source>
        <dbReference type="EMBL" id="KAF2481203.1"/>
    </source>
</evidence>
<dbReference type="EMBL" id="MU001638">
    <property type="protein sequence ID" value="KAF2481203.1"/>
    <property type="molecule type" value="Genomic_DNA"/>
</dbReference>
<keyword evidence="6" id="KW-0804">Transcription</keyword>
<dbReference type="PANTHER" id="PTHR31845">
    <property type="entry name" value="FINGER DOMAIN PROTEIN, PUTATIVE-RELATED"/>
    <property type="match status" value="1"/>
</dbReference>
<dbReference type="Proteomes" id="UP000799767">
    <property type="component" value="Unassembled WGS sequence"/>
</dbReference>
<dbReference type="Gene3D" id="4.10.240.10">
    <property type="entry name" value="Zn(2)-C6 fungal-type DNA-binding domain"/>
    <property type="match status" value="1"/>
</dbReference>
<evidence type="ECO:0000256" key="1">
    <source>
        <dbReference type="ARBA" id="ARBA00004123"/>
    </source>
</evidence>
<feature type="coiled-coil region" evidence="8">
    <location>
        <begin position="160"/>
        <end position="187"/>
    </location>
</feature>
<keyword evidence="4" id="KW-0805">Transcription regulation</keyword>
<dbReference type="RefSeq" id="XP_033587773.1">
    <property type="nucleotide sequence ID" value="XM_033737429.1"/>
</dbReference>
<evidence type="ECO:0000313" key="12">
    <source>
        <dbReference type="Proteomes" id="UP000799767"/>
    </source>
</evidence>
<feature type="compositionally biased region" description="Low complexity" evidence="9">
    <location>
        <begin position="744"/>
        <end position="758"/>
    </location>
</feature>
<dbReference type="GO" id="GO:0000976">
    <property type="term" value="F:transcription cis-regulatory region binding"/>
    <property type="evidence" value="ECO:0007669"/>
    <property type="project" value="TreeGrafter"/>
</dbReference>
<dbReference type="CDD" id="cd12148">
    <property type="entry name" value="fungal_TF_MHR"/>
    <property type="match status" value="1"/>
</dbReference>
<feature type="compositionally biased region" description="Low complexity" evidence="9">
    <location>
        <begin position="711"/>
        <end position="723"/>
    </location>
</feature>
<keyword evidence="8" id="KW-0175">Coiled coil</keyword>
<keyword evidence="7" id="KW-0539">Nucleus</keyword>
<dbReference type="PROSITE" id="PS50048">
    <property type="entry name" value="ZN2_CY6_FUNGAL_2"/>
    <property type="match status" value="1"/>
</dbReference>
<reference evidence="11" key="1">
    <citation type="journal article" date="2020" name="Stud. Mycol.">
        <title>101 Dothideomycetes genomes: a test case for predicting lifestyles and emergence of pathogens.</title>
        <authorList>
            <person name="Haridas S."/>
            <person name="Albert R."/>
            <person name="Binder M."/>
            <person name="Bloem J."/>
            <person name="Labutti K."/>
            <person name="Salamov A."/>
            <person name="Andreopoulos B."/>
            <person name="Baker S."/>
            <person name="Barry K."/>
            <person name="Bills G."/>
            <person name="Bluhm B."/>
            <person name="Cannon C."/>
            <person name="Castanera R."/>
            <person name="Culley D."/>
            <person name="Daum C."/>
            <person name="Ezra D."/>
            <person name="Gonzalez J."/>
            <person name="Henrissat B."/>
            <person name="Kuo A."/>
            <person name="Liang C."/>
            <person name="Lipzen A."/>
            <person name="Lutzoni F."/>
            <person name="Magnuson J."/>
            <person name="Mondo S."/>
            <person name="Nolan M."/>
            <person name="Ohm R."/>
            <person name="Pangilinan J."/>
            <person name="Park H.-J."/>
            <person name="Ramirez L."/>
            <person name="Alfaro M."/>
            <person name="Sun H."/>
            <person name="Tritt A."/>
            <person name="Yoshinaga Y."/>
            <person name="Zwiers L.-H."/>
            <person name="Turgeon B."/>
            <person name="Goodwin S."/>
            <person name="Spatafora J."/>
            <person name="Crous P."/>
            <person name="Grigoriev I."/>
        </authorList>
    </citation>
    <scope>NUCLEOTIDE SEQUENCE</scope>
    <source>
        <strain evidence="11">CBS 113389</strain>
    </source>
</reference>
<dbReference type="FunFam" id="4.10.240.10:FF:000003">
    <property type="entry name" value="C6 transcription factor (Leu3)"/>
    <property type="match status" value="1"/>
</dbReference>
<evidence type="ECO:0000256" key="8">
    <source>
        <dbReference type="SAM" id="Coils"/>
    </source>
</evidence>
<evidence type="ECO:0000259" key="10">
    <source>
        <dbReference type="PROSITE" id="PS50048"/>
    </source>
</evidence>
<feature type="compositionally biased region" description="Low complexity" evidence="9">
    <location>
        <begin position="48"/>
        <end position="66"/>
    </location>
</feature>
<evidence type="ECO:0000256" key="7">
    <source>
        <dbReference type="ARBA" id="ARBA00023242"/>
    </source>
</evidence>
<dbReference type="Pfam" id="PF00172">
    <property type="entry name" value="Zn_clus"/>
    <property type="match status" value="1"/>
</dbReference>
<proteinExistence type="predicted"/>
<protein>
    <recommendedName>
        <fullName evidence="10">Zn(2)-C6 fungal-type domain-containing protein</fullName>
    </recommendedName>
</protein>
<feature type="region of interest" description="Disordered" evidence="9">
    <location>
        <begin position="1"/>
        <end position="114"/>
    </location>
</feature>
<dbReference type="AlphaFoldDB" id="A0A6A6PP35"/>
<name>A0A6A6PP35_9PEZI</name>
<dbReference type="PROSITE" id="PS00463">
    <property type="entry name" value="ZN2_CY6_FUNGAL_1"/>
    <property type="match status" value="1"/>
</dbReference>
<comment type="subcellular location">
    <subcellularLocation>
        <location evidence="1">Nucleus</location>
    </subcellularLocation>
</comment>
<dbReference type="GO" id="GO:0001216">
    <property type="term" value="F:DNA-binding transcription activator activity"/>
    <property type="evidence" value="ECO:0007669"/>
    <property type="project" value="UniProtKB-ARBA"/>
</dbReference>
<evidence type="ECO:0000256" key="3">
    <source>
        <dbReference type="ARBA" id="ARBA00022833"/>
    </source>
</evidence>
<keyword evidence="2" id="KW-0479">Metal-binding</keyword>
<feature type="compositionally biased region" description="Polar residues" evidence="9">
    <location>
        <begin position="67"/>
        <end position="84"/>
    </location>
</feature>
<dbReference type="GO" id="GO:0000981">
    <property type="term" value="F:DNA-binding transcription factor activity, RNA polymerase II-specific"/>
    <property type="evidence" value="ECO:0007669"/>
    <property type="project" value="InterPro"/>
</dbReference>
<sequence length="890" mass="98143">MSGQRDVLDPRLGGATNATGTTQRHTDVPPRAPPPSTYSGLKSDAAASYQPSQPYYHYPSPQTHTPQQLGVHSGSHSTQESPATSYAARDENAASPDIAGAGDDDDGDNAEDAKRPRACEACRGLKVRCDQDPARPDIPCKRCAKAGRQCIVTQPTRRRQKKADSRVAELERKLDALTAALQQQHQTGPGQHHRADEGSAVLQPLHPTAAYDPMSASSDGALPPGKRRRTDDTINSGRPLDTADNAGRRFENDAPIQQYYPASSPQEFTARINALVKPELAAKLFTRYTTKLARHLPAVIFPPHTTHEMLFKDKPILFVCILSAASYGQVEPELSRSIAKEAVGAIADCVVRHGAKSLELIQAMQVLAMWYKPPERADQSNFYQLIHMAAVMALDIGLGKRFNPAKARRGFGGPNANYAPGPHHILPQDSDTLEARRAWLGCYFTCASASMVLRRPNLVRWTNYMKECIEVLESRPDAADTDKLFCQFIKIQNICEDIGHQFVMDDNTANHISLTDPKVTYTLKILENKLTAWKEQLPAECQTPGLKMYEHVTSLYLHEIALHLNHNVEDFRLPFTEESLKSVNSSSDTLTPSQMSALEACLKSAHGILDTMLSIEVVTIKEMPTLIYFIRCTYAIVILIKMHVAVCTPNSELGKMMAPADLKVDFYIDSLLALFDFMATDELFRPHSKVLRILNLLRGWFGKHKANVAAQQRGEQPQQHQQQTPAEDHQPQTPLHLLSEVAIGEQQQQQQQPAQANGGAAGSKLDQQSQDWTFTSPYVFDTNPKGRGNNSTDVLFPVNQQQQQQQVYPTDSSYPMVPSGDAQGAMDLSNLDYGWGTNFEQAMDMALGGMDGLQAGGLDEWFLGDSMAPFTFTGDNMVVGGNGQWQAEGS</sequence>
<dbReference type="GO" id="GO:0005634">
    <property type="term" value="C:nucleus"/>
    <property type="evidence" value="ECO:0007669"/>
    <property type="project" value="UniProtKB-SubCell"/>
</dbReference>
<gene>
    <name evidence="11" type="ORF">BDY17DRAFT_325912</name>
</gene>
<keyword evidence="5" id="KW-0238">DNA-binding</keyword>
<dbReference type="GO" id="GO:0008270">
    <property type="term" value="F:zinc ion binding"/>
    <property type="evidence" value="ECO:0007669"/>
    <property type="project" value="InterPro"/>
</dbReference>
<dbReference type="InterPro" id="IPR001138">
    <property type="entry name" value="Zn2Cys6_DnaBD"/>
</dbReference>
<evidence type="ECO:0000256" key="5">
    <source>
        <dbReference type="ARBA" id="ARBA00023125"/>
    </source>
</evidence>
<dbReference type="GeneID" id="54478431"/>
<dbReference type="CDD" id="cd00067">
    <property type="entry name" value="GAL4"/>
    <property type="match status" value="1"/>
</dbReference>
<feature type="region of interest" description="Disordered" evidence="9">
    <location>
        <begin position="209"/>
        <end position="247"/>
    </location>
</feature>
<accession>A0A6A6PP35</accession>
<evidence type="ECO:0000256" key="2">
    <source>
        <dbReference type="ARBA" id="ARBA00022723"/>
    </source>
</evidence>
<dbReference type="SUPFAM" id="SSF57701">
    <property type="entry name" value="Zn2/Cys6 DNA-binding domain"/>
    <property type="match status" value="1"/>
</dbReference>
<evidence type="ECO:0000256" key="9">
    <source>
        <dbReference type="SAM" id="MobiDB-lite"/>
    </source>
</evidence>
<evidence type="ECO:0000256" key="6">
    <source>
        <dbReference type="ARBA" id="ARBA00023163"/>
    </source>
</evidence>
<dbReference type="OrthoDB" id="8062037at2759"/>
<dbReference type="InterPro" id="IPR036864">
    <property type="entry name" value="Zn2-C6_fun-type_DNA-bd_sf"/>
</dbReference>
<feature type="domain" description="Zn(2)-C6 fungal-type" evidence="10">
    <location>
        <begin position="118"/>
        <end position="152"/>
    </location>
</feature>
<keyword evidence="3" id="KW-0862">Zinc</keyword>
<dbReference type="InterPro" id="IPR051089">
    <property type="entry name" value="prtT"/>
</dbReference>
<feature type="region of interest" description="Disordered" evidence="9">
    <location>
        <begin position="708"/>
        <end position="731"/>
    </location>
</feature>
<dbReference type="PANTHER" id="PTHR31845:SF39">
    <property type="entry name" value="TRANSCRIPTION FACTOR PBCR-RELATED"/>
    <property type="match status" value="1"/>
</dbReference>
<feature type="region of interest" description="Disordered" evidence="9">
    <location>
        <begin position="744"/>
        <end position="766"/>
    </location>
</feature>
<evidence type="ECO:0000256" key="4">
    <source>
        <dbReference type="ARBA" id="ARBA00023015"/>
    </source>
</evidence>